<dbReference type="NCBIfam" id="TIGR01409">
    <property type="entry name" value="TAT_signal_seq"/>
    <property type="match status" value="1"/>
</dbReference>
<dbReference type="EMBL" id="CAKOGP040002125">
    <property type="protein sequence ID" value="CAJ1963023.1"/>
    <property type="molecule type" value="Genomic_DNA"/>
</dbReference>
<dbReference type="Proteomes" id="UP001295423">
    <property type="component" value="Unassembled WGS sequence"/>
</dbReference>
<feature type="chain" id="PRO_5042020203" description="peptide-methionine (S)-S-oxide reductase" evidence="5">
    <location>
        <begin position="30"/>
        <end position="317"/>
    </location>
</feature>
<evidence type="ECO:0000313" key="7">
    <source>
        <dbReference type="EMBL" id="CAJ1963023.1"/>
    </source>
</evidence>
<dbReference type="AlphaFoldDB" id="A0AAD2G560"/>
<name>A0AAD2G560_9STRA</name>
<sequence>MTNFNRNGLIIIRNLALLLFCFLIGGSAAWSPAAASPKSIKRSLVTSSLSLASSSSDASSDRRGFLQQGAVAVAVGAVSITGLATNPNLADAADDEVEEKMMEVYFGCGCFWHVQHEFVEAERNILGRKDDMTLTARAGYAGGKAGAKDGKVCYHNALQISDYGSLGHAEVVRLQIPPSSFKAFCKEYFALFNEKGYRPDQWGDTGLEYRNVIGIPGGVGSTYAKELIQVSQENGDKLDFAKGKGDDPDARALCFVMDTADFPFYVAEQYHQFHDGFNWGENYPNSYNDLASKLSKANLLGESKCPNGLIGVGALGL</sequence>
<reference evidence="7" key="1">
    <citation type="submission" date="2023-08" db="EMBL/GenBank/DDBJ databases">
        <authorList>
            <person name="Audoor S."/>
            <person name="Bilcke G."/>
        </authorList>
    </citation>
    <scope>NUCLEOTIDE SEQUENCE</scope>
</reference>
<feature type="signal peptide" evidence="5">
    <location>
        <begin position="1"/>
        <end position="29"/>
    </location>
</feature>
<evidence type="ECO:0000256" key="5">
    <source>
        <dbReference type="SAM" id="SignalP"/>
    </source>
</evidence>
<keyword evidence="8" id="KW-1185">Reference proteome</keyword>
<dbReference type="InterPro" id="IPR019546">
    <property type="entry name" value="TAT_signal_bac_arc"/>
</dbReference>
<evidence type="ECO:0000256" key="4">
    <source>
        <dbReference type="ARBA" id="ARBA00030643"/>
    </source>
</evidence>
<evidence type="ECO:0000259" key="6">
    <source>
        <dbReference type="Pfam" id="PF01625"/>
    </source>
</evidence>
<organism evidence="7 8">
    <name type="scientific">Cylindrotheca closterium</name>
    <dbReference type="NCBI Taxonomy" id="2856"/>
    <lineage>
        <taxon>Eukaryota</taxon>
        <taxon>Sar</taxon>
        <taxon>Stramenopiles</taxon>
        <taxon>Ochrophyta</taxon>
        <taxon>Bacillariophyta</taxon>
        <taxon>Bacillariophyceae</taxon>
        <taxon>Bacillariophycidae</taxon>
        <taxon>Bacillariales</taxon>
        <taxon>Bacillariaceae</taxon>
        <taxon>Cylindrotheca</taxon>
    </lineage>
</organism>
<accession>A0AAD2G560</accession>
<comment type="similarity">
    <text evidence="1">Belongs to the MsrA Met sulfoxide reductase family.</text>
</comment>
<protein>
    <recommendedName>
        <fullName evidence="2">peptide-methionine (S)-S-oxide reductase</fullName>
        <ecNumber evidence="2">1.8.4.11</ecNumber>
    </recommendedName>
    <alternativeName>
        <fullName evidence="4">Peptide-methionine (S)-S-oxide reductase</fullName>
    </alternativeName>
</protein>
<evidence type="ECO:0000256" key="3">
    <source>
        <dbReference type="ARBA" id="ARBA00023002"/>
    </source>
</evidence>
<keyword evidence="3" id="KW-0560">Oxidoreductase</keyword>
<gene>
    <name evidence="7" type="ORF">CYCCA115_LOCUS19972</name>
</gene>
<dbReference type="Pfam" id="PF01625">
    <property type="entry name" value="PMSR"/>
    <property type="match status" value="1"/>
</dbReference>
<dbReference type="InterPro" id="IPR036509">
    <property type="entry name" value="Met_Sox_Rdtase_MsrA_sf"/>
</dbReference>
<comment type="caution">
    <text evidence="7">The sequence shown here is derived from an EMBL/GenBank/DDBJ whole genome shotgun (WGS) entry which is preliminary data.</text>
</comment>
<evidence type="ECO:0000256" key="2">
    <source>
        <dbReference type="ARBA" id="ARBA00012502"/>
    </source>
</evidence>
<keyword evidence="5" id="KW-0732">Signal</keyword>
<dbReference type="SUPFAM" id="SSF55068">
    <property type="entry name" value="Peptide methionine sulfoxide reductase"/>
    <property type="match status" value="1"/>
</dbReference>
<dbReference type="GO" id="GO:0008113">
    <property type="term" value="F:peptide-methionine (S)-S-oxide reductase activity"/>
    <property type="evidence" value="ECO:0007669"/>
    <property type="project" value="UniProtKB-EC"/>
</dbReference>
<dbReference type="Gene3D" id="3.30.1060.10">
    <property type="entry name" value="Peptide methionine sulphoxide reductase MsrA"/>
    <property type="match status" value="1"/>
</dbReference>
<dbReference type="EC" id="1.8.4.11" evidence="2"/>
<feature type="domain" description="Peptide methionine sulphoxide reductase MsrA" evidence="6">
    <location>
        <begin position="104"/>
        <end position="272"/>
    </location>
</feature>
<dbReference type="InterPro" id="IPR002569">
    <property type="entry name" value="Met_Sox_Rdtase_MsrA_dom"/>
</dbReference>
<evidence type="ECO:0000256" key="1">
    <source>
        <dbReference type="ARBA" id="ARBA00005591"/>
    </source>
</evidence>
<evidence type="ECO:0000313" key="8">
    <source>
        <dbReference type="Proteomes" id="UP001295423"/>
    </source>
</evidence>
<proteinExistence type="inferred from homology"/>